<feature type="domain" description="Reverse transcriptase zinc-binding" evidence="3">
    <location>
        <begin position="264"/>
        <end position="332"/>
    </location>
</feature>
<keyword evidence="2" id="KW-0732">Signal</keyword>
<evidence type="ECO:0000313" key="5">
    <source>
        <dbReference type="Proteomes" id="UP000077202"/>
    </source>
</evidence>
<gene>
    <name evidence="4" type="ORF">AXG93_815s1540</name>
</gene>
<dbReference type="PANTHER" id="PTHR33116:SF78">
    <property type="entry name" value="OS12G0587133 PROTEIN"/>
    <property type="match status" value="1"/>
</dbReference>
<evidence type="ECO:0000256" key="1">
    <source>
        <dbReference type="SAM" id="MobiDB-lite"/>
    </source>
</evidence>
<dbReference type="Proteomes" id="UP000077202">
    <property type="component" value="Unassembled WGS sequence"/>
</dbReference>
<protein>
    <recommendedName>
        <fullName evidence="3">Reverse transcriptase zinc-binding domain-containing protein</fullName>
    </recommendedName>
</protein>
<evidence type="ECO:0000259" key="3">
    <source>
        <dbReference type="Pfam" id="PF13966"/>
    </source>
</evidence>
<proteinExistence type="predicted"/>
<organism evidence="4 5">
    <name type="scientific">Marchantia polymorpha subsp. ruderalis</name>
    <dbReference type="NCBI Taxonomy" id="1480154"/>
    <lineage>
        <taxon>Eukaryota</taxon>
        <taxon>Viridiplantae</taxon>
        <taxon>Streptophyta</taxon>
        <taxon>Embryophyta</taxon>
        <taxon>Marchantiophyta</taxon>
        <taxon>Marchantiopsida</taxon>
        <taxon>Marchantiidae</taxon>
        <taxon>Marchantiales</taxon>
        <taxon>Marchantiaceae</taxon>
        <taxon>Marchantia</taxon>
    </lineage>
</organism>
<feature type="chain" id="PRO_5012904439" description="Reverse transcriptase zinc-binding domain-containing protein" evidence="2">
    <location>
        <begin position="16"/>
        <end position="493"/>
    </location>
</feature>
<evidence type="ECO:0000313" key="4">
    <source>
        <dbReference type="EMBL" id="OAE26491.1"/>
    </source>
</evidence>
<feature type="signal peptide" evidence="2">
    <location>
        <begin position="1"/>
        <end position="15"/>
    </location>
</feature>
<dbReference type="InterPro" id="IPR026960">
    <property type="entry name" value="RVT-Znf"/>
</dbReference>
<keyword evidence="5" id="KW-1185">Reference proteome</keyword>
<dbReference type="AlphaFoldDB" id="A0A176W1Q5"/>
<comment type="caution">
    <text evidence="4">The sequence shown here is derived from an EMBL/GenBank/DDBJ whole genome shotgun (WGS) entry which is preliminary data.</text>
</comment>
<dbReference type="EMBL" id="LVLJ01002167">
    <property type="protein sequence ID" value="OAE26491.1"/>
    <property type="molecule type" value="Genomic_DNA"/>
</dbReference>
<evidence type="ECO:0000256" key="2">
    <source>
        <dbReference type="SAM" id="SignalP"/>
    </source>
</evidence>
<dbReference type="Pfam" id="PF13966">
    <property type="entry name" value="zf-RVT"/>
    <property type="match status" value="1"/>
</dbReference>
<dbReference type="PANTHER" id="PTHR33116">
    <property type="entry name" value="REVERSE TRANSCRIPTASE ZINC-BINDING DOMAIN-CONTAINING PROTEIN-RELATED-RELATED"/>
    <property type="match status" value="1"/>
</dbReference>
<accession>A0A176W1Q5</accession>
<reference evidence="4" key="1">
    <citation type="submission" date="2016-03" db="EMBL/GenBank/DDBJ databases">
        <title>Mechanisms controlling the formation of the plant cell surface in tip-growing cells are functionally conserved among land plants.</title>
        <authorList>
            <person name="Honkanen S."/>
            <person name="Jones V.A."/>
            <person name="Morieri G."/>
            <person name="Champion C."/>
            <person name="Hetherington A.J."/>
            <person name="Kelly S."/>
            <person name="Saint-Marcoux D."/>
            <person name="Proust H."/>
            <person name="Prescott H."/>
            <person name="Dolan L."/>
        </authorList>
    </citation>
    <scope>NUCLEOTIDE SEQUENCE [LARGE SCALE GENOMIC DNA]</scope>
    <source>
        <tissue evidence="4">Whole gametophyte</tissue>
    </source>
</reference>
<sequence length="493" mass="56131">MSIILLILPVIICLSQRLFTWDTYGEIHKYLGAPTGQDLSKAQQDEFCTKKISSTLGGWENRLLSFEARITLLQHVLQAQPTFYTSIIKLSATMCRRVEQLYRHFTWGYGRDGRSKLALVRWDILCRPRQKGGLGIRSIADSNASLLGKWMGAILDDTAGIWSKAFGELVTACRMRHNKNVVRKEYSLPDLILTNQPLHLFGAELGSAMVSCWNVIRQDLVWDPQGIPFPYYITLRDLVILVLQTHRKADASTKQVMNELRFLKITQSETIWTRRNANRDKIFMWRVLQQALYTNARAAAIGFGNRKCPRGCDATESVSHIMFECWYAKKTWAATAKLDWGPSEQRNPFGTSDSLLQLIEACLQPQQGNTRNAQWMLTSEICRHLWLNRNQKLFSNVEVLMNVYGRVRNTLDKAISLWKESRISPPSKQWLHIAEILQKSLAMSTVTRVEKWLHRTIEAQNGPEGRSEASDTTEAATGLDPSQPLSGGAVDIF</sequence>
<feature type="region of interest" description="Disordered" evidence="1">
    <location>
        <begin position="457"/>
        <end position="493"/>
    </location>
</feature>
<name>A0A176W1Q5_MARPO</name>